<dbReference type="InterPro" id="IPR022109">
    <property type="entry name" value="DUF3649"/>
</dbReference>
<gene>
    <name evidence="3" type="ordered locus">RC1_0331</name>
</gene>
<feature type="transmembrane region" description="Helical" evidence="2">
    <location>
        <begin position="61"/>
        <end position="83"/>
    </location>
</feature>
<feature type="region of interest" description="Disordered" evidence="1">
    <location>
        <begin position="1"/>
        <end position="22"/>
    </location>
</feature>
<keyword evidence="2" id="KW-0812">Transmembrane</keyword>
<feature type="compositionally biased region" description="Low complexity" evidence="1">
    <location>
        <begin position="1"/>
        <end position="13"/>
    </location>
</feature>
<dbReference type="Proteomes" id="UP000001591">
    <property type="component" value="Chromosome"/>
</dbReference>
<keyword evidence="2" id="KW-1133">Transmembrane helix</keyword>
<evidence type="ECO:0000313" key="3">
    <source>
        <dbReference type="EMBL" id="ACI97779.1"/>
    </source>
</evidence>
<keyword evidence="2" id="KW-0472">Membrane</keyword>
<keyword evidence="4" id="KW-1185">Reference proteome</keyword>
<evidence type="ECO:0000256" key="1">
    <source>
        <dbReference type="SAM" id="MobiDB-lite"/>
    </source>
</evidence>
<reference evidence="3 4" key="1">
    <citation type="journal article" date="2010" name="BMC Genomics">
        <title>Metabolic flexibility revealed in the genome of the cyst-forming alpha-1 proteobacterium Rhodospirillum centenum.</title>
        <authorList>
            <person name="Lu Y.K."/>
            <person name="Marden J."/>
            <person name="Han M."/>
            <person name="Swingley W.D."/>
            <person name="Mastrian S.D."/>
            <person name="Chowdhury S.R."/>
            <person name="Hao J."/>
            <person name="Helmy T."/>
            <person name="Kim S."/>
            <person name="Kurdoglu A.A."/>
            <person name="Matthies H.J."/>
            <person name="Rollo D."/>
            <person name="Stothard P."/>
            <person name="Blankenship R.E."/>
            <person name="Bauer C.E."/>
            <person name="Touchman J.W."/>
        </authorList>
    </citation>
    <scope>NUCLEOTIDE SEQUENCE [LARGE SCALE GENOMIC DNA]</scope>
    <source>
        <strain evidence="4">ATCC 51521 / SW</strain>
    </source>
</reference>
<dbReference type="STRING" id="414684.RC1_0331"/>
<name>B6IQP3_RHOCS</name>
<accession>B6IQP3</accession>
<protein>
    <submittedName>
        <fullName evidence="3">Iron uptake protein, putative</fullName>
    </submittedName>
</protein>
<proteinExistence type="predicted"/>
<sequence>MTARTTTTSTPAPGRRKPGFGGRSRLEVLSRSVAGILAGYGLAAASAACLAVLLPGEKADAALAATMLSFLVYTAAIIWAFAAASPRRAWVGILLPAALLLALFLLLR</sequence>
<dbReference type="HOGENOM" id="CLU_159285_2_1_5"/>
<dbReference type="AlphaFoldDB" id="B6IQP3"/>
<dbReference type="EMBL" id="CP000613">
    <property type="protein sequence ID" value="ACI97779.1"/>
    <property type="molecule type" value="Genomic_DNA"/>
</dbReference>
<feature type="transmembrane region" description="Helical" evidence="2">
    <location>
        <begin position="33"/>
        <end position="54"/>
    </location>
</feature>
<feature type="transmembrane region" description="Helical" evidence="2">
    <location>
        <begin position="89"/>
        <end position="107"/>
    </location>
</feature>
<dbReference type="RefSeq" id="WP_012565570.1">
    <property type="nucleotide sequence ID" value="NC_011420.2"/>
</dbReference>
<dbReference type="Pfam" id="PF12365">
    <property type="entry name" value="DUF3649"/>
    <property type="match status" value="1"/>
</dbReference>
<dbReference type="KEGG" id="rce:RC1_0331"/>
<dbReference type="eggNOG" id="ENOG5032ZKY">
    <property type="taxonomic scope" value="Bacteria"/>
</dbReference>
<evidence type="ECO:0000313" key="4">
    <source>
        <dbReference type="Proteomes" id="UP000001591"/>
    </source>
</evidence>
<organism evidence="3 4">
    <name type="scientific">Rhodospirillum centenum (strain ATCC 51521 / SW)</name>
    <dbReference type="NCBI Taxonomy" id="414684"/>
    <lineage>
        <taxon>Bacteria</taxon>
        <taxon>Pseudomonadati</taxon>
        <taxon>Pseudomonadota</taxon>
        <taxon>Alphaproteobacteria</taxon>
        <taxon>Rhodospirillales</taxon>
        <taxon>Rhodospirillaceae</taxon>
        <taxon>Rhodospirillum</taxon>
    </lineage>
</organism>
<evidence type="ECO:0000256" key="2">
    <source>
        <dbReference type="SAM" id="Phobius"/>
    </source>
</evidence>